<dbReference type="OrthoDB" id="382863at2759"/>
<dbReference type="RefSeq" id="XP_030755200.1">
    <property type="nucleotide sequence ID" value="XM_030899340.1"/>
</dbReference>
<keyword evidence="3" id="KW-1185">Reference proteome</keyword>
<gene>
    <name evidence="4" type="primary">LOC115881723</name>
</gene>
<organism evidence="3 4">
    <name type="scientific">Sitophilus oryzae</name>
    <name type="common">Rice weevil</name>
    <name type="synonym">Curculio oryzae</name>
    <dbReference type="NCBI Taxonomy" id="7048"/>
    <lineage>
        <taxon>Eukaryota</taxon>
        <taxon>Metazoa</taxon>
        <taxon>Ecdysozoa</taxon>
        <taxon>Arthropoda</taxon>
        <taxon>Hexapoda</taxon>
        <taxon>Insecta</taxon>
        <taxon>Pterygota</taxon>
        <taxon>Neoptera</taxon>
        <taxon>Endopterygota</taxon>
        <taxon>Coleoptera</taxon>
        <taxon>Polyphaga</taxon>
        <taxon>Cucujiformia</taxon>
        <taxon>Curculionidae</taxon>
        <taxon>Dryophthorinae</taxon>
        <taxon>Sitophilus</taxon>
    </lineage>
</organism>
<dbReference type="InterPro" id="IPR036188">
    <property type="entry name" value="FAD/NAD-bd_sf"/>
</dbReference>
<dbReference type="Gene3D" id="3.50.50.60">
    <property type="entry name" value="FAD/NAD(P)-binding domain"/>
    <property type="match status" value="2"/>
</dbReference>
<protein>
    <submittedName>
        <fullName evidence="4">Cilia- and flagella-associated protein 61-like</fullName>
    </submittedName>
</protein>
<dbReference type="InterPro" id="IPR032151">
    <property type="entry name" value="CFAP61_N"/>
</dbReference>
<dbReference type="InterPro" id="IPR056299">
    <property type="entry name" value="CFAP61_dimer"/>
</dbReference>
<dbReference type="Proteomes" id="UP000504635">
    <property type="component" value="Unplaced"/>
</dbReference>
<feature type="domain" description="Cilia- and flagella-associated protein 61 N-terminal" evidence="1">
    <location>
        <begin position="39"/>
        <end position="291"/>
    </location>
</feature>
<dbReference type="InterPro" id="IPR038884">
    <property type="entry name" value="CFAP61"/>
</dbReference>
<dbReference type="SUPFAM" id="SSF51905">
    <property type="entry name" value="FAD/NAD(P)-binding domain"/>
    <property type="match status" value="1"/>
</dbReference>
<evidence type="ECO:0000259" key="2">
    <source>
        <dbReference type="Pfam" id="PF23150"/>
    </source>
</evidence>
<dbReference type="Pfam" id="PF23150">
    <property type="entry name" value="CFAP61_dimer"/>
    <property type="match status" value="1"/>
</dbReference>
<accession>A0A6J2XWR0</accession>
<dbReference type="GeneID" id="115881723"/>
<sequence length="1305" mass="152549">MDKSQTLFTRSLRSLPKFSTKSMPSLDKSKLFILSPKCVKRIDLEQTKNIAKMVDNRTEEIFGPIESVEEILHTRYLSLGVEDEHNHLVAAITFHNCPNIPAIPPWEWNHWLYNIYEISESSTRDTFWIHLFVFEAKFETIFLKPIIQHVFNFYEHINNIFMVVPPEAGIVECLEDVATKIYPKDCRNPTSSQKLYLITRDSFMLKYKIRRAVEEDNDDLVPLIALYSTRLTELYGEYYIAEILTRHKDSGRQIIVAEYGGCAVAVMILNEAVNYEVLNEEFELAPFNGLRTRNEEDFIDLEVHSQIDVLQSTTDLTEEVLTEKISKKMDNPASNNEYLVSVSESDSEYSLILTTSDLFVFDEEEEVPDVLAEAKNAYKEMEDSVSSYEIIKEIEKVTAFEVDPRLTYVDMMERVSRISTISRMVKMPKFVGRGNAFCIEVAACHPDHQYSLQLVLRAVFECFPERDYCIMSVPSSCMLETWMYRFIRVTPRANASFPYELYVLHKSSHLGKLKCRVTREEDLPEIRTLLSTIPTHAIVLSHVEICLEFAVSPYQCFVILCENHVVGVAVFSEEYNIDYIDAQYDIKQWINLKCMRSGSFGNIESLVLSPIFHSAARYIMSDLHRLSDYKVLFYKYRNIEKGTFKEKPLANLLQWLIPILPRQTPEYDYEMLKEEGYEVSEALQRKDPYALYASTVAHSSMKRLCINSKIVVVGCSNTAYSFLESLLLHNKNTNYVYTFNNVSLVCQNGLNLRLPKKVKEMFSVQKNFITEKYMDMVNLKSYVQVVMGNLSKIDRKEQYIVINDHSLLNYDLLFLMCGEKFQKPLQDYRMPFAENPENVFVINSPTDGNKAIIKLKEINRTDKCDDKIIVYGHFLQAYTCLAALLEFGIPGSKIILVEPFPYLMNIDKKRRHNISVFNDPDIYHAVMEFIETQEIKVYSSFYFINWRYNDKENIVTSVKFESKHKMLELDCQAIFFFYEKSISPKVYQVINQAGLVFDGRLVVDNYSKTNDERIYGAGTLTKYSRKYFAANVVHKFFNRVEIGQKLGQQIRNMLLPGFVKKSDPKKQGWNIHLDIRDRLVPKYEMPIMRYCRLPGGLYYYSVVKPGRRIPLETASSMENYGQVFITGTCRNLETQGFFKLHFNEYSRVETITCLTKFPVNIKNIYCLWGKHEKLLNNLQLRFEMVLITDFFEYFKQPWAYALYHDRFDSLIDELNNLMTSSVVPNEECLITEIIEMYKDRKWQHLTPEQQEEIELKFPSMLYPKIVEQKVLDFIQQNLQYLPMYAHPFVIRTILEGYDKSPLFTK</sequence>
<proteinExistence type="predicted"/>
<name>A0A6J2XWR0_SITOR</name>
<dbReference type="KEGG" id="soy:115881723"/>
<dbReference type="Pfam" id="PF16092">
    <property type="entry name" value="CFAP61_N"/>
    <property type="match status" value="1"/>
</dbReference>
<reference evidence="4" key="1">
    <citation type="submission" date="2025-08" db="UniProtKB">
        <authorList>
            <consortium name="RefSeq"/>
        </authorList>
    </citation>
    <scope>IDENTIFICATION</scope>
    <source>
        <tissue evidence="4">Gonads</tissue>
    </source>
</reference>
<dbReference type="PANTHER" id="PTHR21178">
    <property type="entry name" value="CILIA- AND FLAGELLA-ASSOCIATED PROTEIN 61"/>
    <property type="match status" value="1"/>
</dbReference>
<dbReference type="InParanoid" id="A0A6J2XWR0"/>
<dbReference type="PANTHER" id="PTHR21178:SF8">
    <property type="entry name" value="CILIA- AND FLAGELLA-ASSOCIATED PROTEIN 61"/>
    <property type="match status" value="1"/>
</dbReference>
<feature type="domain" description="CFAP61 dimerisation" evidence="2">
    <location>
        <begin position="1081"/>
        <end position="1202"/>
    </location>
</feature>
<dbReference type="FunCoup" id="A0A6J2XWR0">
    <property type="interactions" value="2"/>
</dbReference>
<evidence type="ECO:0000313" key="4">
    <source>
        <dbReference type="RefSeq" id="XP_030755200.1"/>
    </source>
</evidence>
<evidence type="ECO:0000259" key="1">
    <source>
        <dbReference type="Pfam" id="PF16092"/>
    </source>
</evidence>
<evidence type="ECO:0000313" key="3">
    <source>
        <dbReference type="Proteomes" id="UP000504635"/>
    </source>
</evidence>